<dbReference type="STRING" id="1121015.GCA_000420545_00289"/>
<comment type="caution">
    <text evidence="1">The sequence shown here is derived from an EMBL/GenBank/DDBJ whole genome shotgun (WGS) entry which is preliminary data.</text>
</comment>
<reference evidence="1 2" key="1">
    <citation type="submission" date="2013-09" db="EMBL/GenBank/DDBJ databases">
        <title>Genome sequencing of Arenimonas oryziterrae.</title>
        <authorList>
            <person name="Chen F."/>
            <person name="Wang G."/>
        </authorList>
    </citation>
    <scope>NUCLEOTIDE SEQUENCE [LARGE SCALE GENOMIC DNA]</scope>
    <source>
        <strain evidence="1 2">YC6267</strain>
    </source>
</reference>
<gene>
    <name evidence="1" type="ORF">N789_05080</name>
</gene>
<keyword evidence="2" id="KW-1185">Reference proteome</keyword>
<dbReference type="SUPFAM" id="SSF117074">
    <property type="entry name" value="Hypothetical protein PA1324"/>
    <property type="match status" value="1"/>
</dbReference>
<dbReference type="Gene3D" id="2.60.40.10">
    <property type="entry name" value="Immunoglobulins"/>
    <property type="match status" value="1"/>
</dbReference>
<accession>A0A091AQG3</accession>
<dbReference type="Proteomes" id="UP000029385">
    <property type="component" value="Unassembled WGS sequence"/>
</dbReference>
<evidence type="ECO:0000313" key="2">
    <source>
        <dbReference type="Proteomes" id="UP000029385"/>
    </source>
</evidence>
<dbReference type="AlphaFoldDB" id="A0A091AQG3"/>
<protein>
    <recommendedName>
        <fullName evidence="3">Carboxypeptidase regulatory-like domain-containing protein</fullName>
    </recommendedName>
</protein>
<sequence length="202" mass="22010">MFVLLAAPSPAQAQSQADIAESIAQLEMGPHTLTGRPGATRAALADAGKRRGLFSRGAKSERVYTQNQPVILIPYTRRVEAIVLKYNGDPFPVLSSLGELGNYTARALTDANGEFHFRGLKPGRYLLSTTVPYEAAVTIREDTGRTRTDTTITTDGYNIIGASSVTSKVYDYRNATSDLEHRVFKLVEVKADRTVTALGEMQ</sequence>
<dbReference type="PATRIC" id="fig|1121015.4.peg.2699"/>
<dbReference type="InterPro" id="IPR013783">
    <property type="entry name" value="Ig-like_fold"/>
</dbReference>
<evidence type="ECO:0008006" key="3">
    <source>
        <dbReference type="Google" id="ProtNLM"/>
    </source>
</evidence>
<evidence type="ECO:0000313" key="1">
    <source>
        <dbReference type="EMBL" id="KFN41264.1"/>
    </source>
</evidence>
<proteinExistence type="predicted"/>
<organism evidence="1 2">
    <name type="scientific">Arenimonas oryziterrae DSM 21050 = YC6267</name>
    <dbReference type="NCBI Taxonomy" id="1121015"/>
    <lineage>
        <taxon>Bacteria</taxon>
        <taxon>Pseudomonadati</taxon>
        <taxon>Pseudomonadota</taxon>
        <taxon>Gammaproteobacteria</taxon>
        <taxon>Lysobacterales</taxon>
        <taxon>Lysobacteraceae</taxon>
        <taxon>Arenimonas</taxon>
    </lineage>
</organism>
<dbReference type="EMBL" id="AVCI01000045">
    <property type="protein sequence ID" value="KFN41264.1"/>
    <property type="molecule type" value="Genomic_DNA"/>
</dbReference>
<name>A0A091AQG3_9GAMM</name>